<dbReference type="Proteomes" id="UP001152795">
    <property type="component" value="Unassembled WGS sequence"/>
</dbReference>
<protein>
    <submittedName>
        <fullName evidence="1">Uncharacterized protein</fullName>
    </submittedName>
</protein>
<gene>
    <name evidence="1" type="ORF">PACLA_8A085535</name>
</gene>
<proteinExistence type="predicted"/>
<reference evidence="1" key="1">
    <citation type="submission" date="2020-04" db="EMBL/GenBank/DDBJ databases">
        <authorList>
            <person name="Alioto T."/>
            <person name="Alioto T."/>
            <person name="Gomez Garrido J."/>
        </authorList>
    </citation>
    <scope>NUCLEOTIDE SEQUENCE</scope>
    <source>
        <strain evidence="1">A484AB</strain>
    </source>
</reference>
<evidence type="ECO:0000313" key="2">
    <source>
        <dbReference type="Proteomes" id="UP001152795"/>
    </source>
</evidence>
<organism evidence="1 2">
    <name type="scientific">Paramuricea clavata</name>
    <name type="common">Red gorgonian</name>
    <name type="synonym">Violescent sea-whip</name>
    <dbReference type="NCBI Taxonomy" id="317549"/>
    <lineage>
        <taxon>Eukaryota</taxon>
        <taxon>Metazoa</taxon>
        <taxon>Cnidaria</taxon>
        <taxon>Anthozoa</taxon>
        <taxon>Octocorallia</taxon>
        <taxon>Malacalcyonacea</taxon>
        <taxon>Plexauridae</taxon>
        <taxon>Paramuricea</taxon>
    </lineage>
</organism>
<accession>A0A6S7KIW5</accession>
<evidence type="ECO:0000313" key="1">
    <source>
        <dbReference type="EMBL" id="CAB4042794.1"/>
    </source>
</evidence>
<dbReference type="AlphaFoldDB" id="A0A6S7KIW5"/>
<dbReference type="EMBL" id="CACRXK020030840">
    <property type="protein sequence ID" value="CAB4042794.1"/>
    <property type="molecule type" value="Genomic_DNA"/>
</dbReference>
<name>A0A6S7KIW5_PARCT</name>
<comment type="caution">
    <text evidence="1">The sequence shown here is derived from an EMBL/GenBank/DDBJ whole genome shotgun (WGS) entry which is preliminary data.</text>
</comment>
<sequence>MGWRDWDWTLGYAVVKTTASVLVPGLGIVIGGSETAISVYRGNNREALINGICTAADAYLFGMATYAKDAAKTGGKNAAILLAKSQAKGAAKEGTKEVGRKLAKNLAMGIADDAVKEAWKKTAKSRGIELLIKTIKDGKIVWVEEVTEEMIKKLLQYNSSQATKTTFDPMFKAVFTTAVENEFKKYSSTKVAIDLACTGFKIYMKPGEKV</sequence>
<keyword evidence="2" id="KW-1185">Reference proteome</keyword>